<proteinExistence type="predicted"/>
<accession>A0A917J1R9</accession>
<evidence type="ECO:0000313" key="4">
    <source>
        <dbReference type="Proteomes" id="UP000627292"/>
    </source>
</evidence>
<reference evidence="3" key="1">
    <citation type="journal article" date="2014" name="Int. J. Syst. Evol. Microbiol.">
        <title>Complete genome sequence of Corynebacterium casei LMG S-19264T (=DSM 44701T), isolated from a smear-ripened cheese.</title>
        <authorList>
            <consortium name="US DOE Joint Genome Institute (JGI-PGF)"/>
            <person name="Walter F."/>
            <person name="Albersmeier A."/>
            <person name="Kalinowski J."/>
            <person name="Ruckert C."/>
        </authorList>
    </citation>
    <scope>NUCLEOTIDE SEQUENCE</scope>
    <source>
        <strain evidence="3">CGMCC 1.15290</strain>
    </source>
</reference>
<keyword evidence="4" id="KW-1185">Reference proteome</keyword>
<feature type="transmembrane region" description="Helical" evidence="1">
    <location>
        <begin position="36"/>
        <end position="57"/>
    </location>
</feature>
<dbReference type="Gene3D" id="3.30.1150.10">
    <property type="match status" value="1"/>
</dbReference>
<dbReference type="EMBL" id="BMIB01000004">
    <property type="protein sequence ID" value="GGH76243.1"/>
    <property type="molecule type" value="Genomic_DNA"/>
</dbReference>
<evidence type="ECO:0000256" key="1">
    <source>
        <dbReference type="SAM" id="Phobius"/>
    </source>
</evidence>
<protein>
    <submittedName>
        <fullName evidence="3">Biopolymer transporter TonB</fullName>
    </submittedName>
</protein>
<dbReference type="RefSeq" id="WP_188955806.1">
    <property type="nucleotide sequence ID" value="NZ_BMIB01000004.1"/>
</dbReference>
<keyword evidence="1" id="KW-0472">Membrane</keyword>
<organism evidence="3 4">
    <name type="scientific">Filimonas zeae</name>
    <dbReference type="NCBI Taxonomy" id="1737353"/>
    <lineage>
        <taxon>Bacteria</taxon>
        <taxon>Pseudomonadati</taxon>
        <taxon>Bacteroidota</taxon>
        <taxon>Chitinophagia</taxon>
        <taxon>Chitinophagales</taxon>
        <taxon>Chitinophagaceae</taxon>
        <taxon>Filimonas</taxon>
    </lineage>
</organism>
<dbReference type="Proteomes" id="UP000627292">
    <property type="component" value="Unassembled WGS sequence"/>
</dbReference>
<evidence type="ECO:0000313" key="3">
    <source>
        <dbReference type="EMBL" id="GGH76243.1"/>
    </source>
</evidence>
<evidence type="ECO:0000259" key="2">
    <source>
        <dbReference type="Pfam" id="PF03544"/>
    </source>
</evidence>
<dbReference type="GO" id="GO:0055085">
    <property type="term" value="P:transmembrane transport"/>
    <property type="evidence" value="ECO:0007669"/>
    <property type="project" value="InterPro"/>
</dbReference>
<name>A0A917J1R9_9BACT</name>
<dbReference type="SUPFAM" id="SSF74653">
    <property type="entry name" value="TolA/TonB C-terminal domain"/>
    <property type="match status" value="1"/>
</dbReference>
<reference evidence="3" key="2">
    <citation type="submission" date="2020-09" db="EMBL/GenBank/DDBJ databases">
        <authorList>
            <person name="Sun Q."/>
            <person name="Zhou Y."/>
        </authorList>
    </citation>
    <scope>NUCLEOTIDE SEQUENCE</scope>
    <source>
        <strain evidence="3">CGMCC 1.15290</strain>
    </source>
</reference>
<dbReference type="InterPro" id="IPR037682">
    <property type="entry name" value="TonB_C"/>
</dbReference>
<gene>
    <name evidence="3" type="primary">tonB</name>
    <name evidence="3" type="ORF">GCM10011379_40790</name>
</gene>
<dbReference type="Pfam" id="PF03544">
    <property type="entry name" value="TonB_C"/>
    <property type="match status" value="1"/>
</dbReference>
<keyword evidence="1" id="KW-1133">Transmembrane helix</keyword>
<feature type="domain" description="TonB C-terminal" evidence="2">
    <location>
        <begin position="223"/>
        <end position="284"/>
    </location>
</feature>
<sequence>MQANNIMNADMLDILFEHKNKAYGAYNLRRTYDKRLYAALGATFAVGLLFTISTLFAGEGNKKTVMEVSDYVLLNPLEEVKKKEQPIPEVAAPAPPAAAPQVIQQIRVTNVTPPRIVRDDQVTADNTVPPVEDLDKTIIGNVTLAGSDDPGSIAPPVNPTGTGGTGGGRIGGGGNEVVDGGGFVTVQVEARFPGGAEAWKKYLERNLNRDLPIENGASIGRYTVIVSFVVDKEGNLSDVKAENNPGWGTADEAVRVIKRGPKWQPAIQNGRNVTYRQRQSITFEVNNEG</sequence>
<dbReference type="AlphaFoldDB" id="A0A917J1R9"/>
<keyword evidence="1" id="KW-0812">Transmembrane</keyword>
<comment type="caution">
    <text evidence="3">The sequence shown here is derived from an EMBL/GenBank/DDBJ whole genome shotgun (WGS) entry which is preliminary data.</text>
</comment>